<evidence type="ECO:0000256" key="2">
    <source>
        <dbReference type="ARBA" id="ARBA00022730"/>
    </source>
</evidence>
<evidence type="ECO:0000259" key="6">
    <source>
        <dbReference type="Pfam" id="PF05670"/>
    </source>
</evidence>
<keyword evidence="1 5" id="KW-0820">tRNA-binding</keyword>
<reference evidence="7 8" key="1">
    <citation type="submission" date="2018-06" db="EMBL/GenBank/DDBJ databases">
        <title>Genome conservation of Clostridium tetani.</title>
        <authorList>
            <person name="Bruggemann H."/>
            <person name="Popoff M.R."/>
        </authorList>
    </citation>
    <scope>NUCLEOTIDE SEQUENCE [LARGE SCALE GENOMIC DNA]</scope>
    <source>
        <strain evidence="7 8">63.05</strain>
    </source>
</reference>
<name>A0ABY0EPQ4_CLOTA</name>
<comment type="similarity">
    <text evidence="5">Belongs to the NEMF family.</text>
</comment>
<evidence type="ECO:0000313" key="8">
    <source>
        <dbReference type="Proteomes" id="UP000290273"/>
    </source>
</evidence>
<evidence type="ECO:0000256" key="1">
    <source>
        <dbReference type="ARBA" id="ARBA00022555"/>
    </source>
</evidence>
<evidence type="ECO:0000256" key="5">
    <source>
        <dbReference type="HAMAP-Rule" id="MF_00844"/>
    </source>
</evidence>
<feature type="coiled-coil region" evidence="5">
    <location>
        <begin position="305"/>
        <end position="332"/>
    </location>
</feature>
<dbReference type="HAMAP" id="MF_00844_B">
    <property type="entry name" value="RqcH_B"/>
    <property type="match status" value="1"/>
</dbReference>
<protein>
    <recommendedName>
        <fullName evidence="5">Rqc2 homolog RqcH</fullName>
        <shortName evidence="5">RqcH</shortName>
    </recommendedName>
</protein>
<dbReference type="Pfam" id="PF05670">
    <property type="entry name" value="NFACT-R_1"/>
    <property type="match status" value="1"/>
</dbReference>
<gene>
    <name evidence="5" type="primary">rqcH</name>
    <name evidence="7" type="ORF">DP131_12975</name>
</gene>
<keyword evidence="5" id="KW-0175">Coiled coil</keyword>
<accession>A0ABY0EPQ4</accession>
<evidence type="ECO:0000313" key="7">
    <source>
        <dbReference type="EMBL" id="RXI52445.1"/>
    </source>
</evidence>
<feature type="domain" description="NFACT RNA-binding" evidence="6">
    <location>
        <begin position="457"/>
        <end position="550"/>
    </location>
</feature>
<keyword evidence="3 5" id="KW-0694">RNA-binding</keyword>
<dbReference type="InterPro" id="IPR051608">
    <property type="entry name" value="RQC_Subunit_NEMF"/>
</dbReference>
<keyword evidence="4 5" id="KW-0648">Protein biosynthesis</keyword>
<organism evidence="7 8">
    <name type="scientific">Clostridium tetani</name>
    <dbReference type="NCBI Taxonomy" id="1513"/>
    <lineage>
        <taxon>Bacteria</taxon>
        <taxon>Bacillati</taxon>
        <taxon>Bacillota</taxon>
        <taxon>Clostridia</taxon>
        <taxon>Eubacteriales</taxon>
        <taxon>Clostridiaceae</taxon>
        <taxon>Clostridium</taxon>
    </lineage>
</organism>
<evidence type="ECO:0000256" key="3">
    <source>
        <dbReference type="ARBA" id="ARBA00022884"/>
    </source>
</evidence>
<dbReference type="EMBL" id="QMAU01000050">
    <property type="protein sequence ID" value="RXI52445.1"/>
    <property type="molecule type" value="Genomic_DNA"/>
</dbReference>
<dbReference type="PANTHER" id="PTHR15239">
    <property type="entry name" value="NUCLEAR EXPORT MEDIATOR FACTOR NEMF"/>
    <property type="match status" value="1"/>
</dbReference>
<comment type="function">
    <text evidence="5">Key component of the ribosome quality control system (RQC), a ribosome-associated complex that mediates the extraction of incompletely synthesized nascent chains from stalled ribosomes and their subsequent degradation. RqcH recruits Ala-charged tRNA, and with RqcP directs the elongation of stalled nascent chains on 50S ribosomal subunits, leading to non-templated C-terminal alanine extensions (Ala tail). The Ala tail promotes nascent chain degradation. May add between 1 and at least 8 Ala residues. Binds to stalled 50S ribosomal subunits.</text>
</comment>
<comment type="caution">
    <text evidence="7">The sequence shown here is derived from an EMBL/GenBank/DDBJ whole genome shotgun (WGS) entry which is preliminary data.</text>
</comment>
<comment type="subunit">
    <text evidence="5">Associates with stalled 50S ribosomal subunits. Binds to RqcP.</text>
</comment>
<dbReference type="Pfam" id="PF05833">
    <property type="entry name" value="NFACT_N"/>
    <property type="match status" value="1"/>
</dbReference>
<proteinExistence type="inferred from homology"/>
<dbReference type="Gene3D" id="2.30.310.10">
    <property type="entry name" value="ibrinogen binding protein from staphylococcus aureus domain"/>
    <property type="match status" value="1"/>
</dbReference>
<sequence length="577" mass="67071">MILLALDGLFLYATLEELKDSILNSKIYKINQPEKDEIVFALKKDKNSYKLLISASTVYPRIHFTDINKKNPMTPPMFCMILRKYLSNSKITSIYQLQLDRVVFIDFQGKDELGFEKTYTLIIEIMGRHSNISLVEKSNSIILDSIKHITPEINSVRTLLPGLKFVLPPKSNKLNPLDYTYDDLEKFILENNIKLNNTFISKAFMGVSNQLSKEIINSLNSELSLENLKDIHKGIKLFFNKVTQNNFSFFITLENDIFQDFFPIDLSSLEGKDKLHFSSPSKTLEYYYSEKDKRDRLNNKSYSLLKLVNNNLDRCHKKMEILNDNLKKCEKADKYRIYGELLTANIYNIKQGDESIDVVNYYSEDSQIINIKLDPTKTPSNNIQNYFKRYSKLKKSKEYSLEQIKITKDEIIYLNSVLINIKNTEDYAGFEEIKKELMDARYLKFKKNIRKKEIKSKPMHFISSEGIHIYVGKNNIENDYLTLKFADKRDLWFHTKNIPGSHVILKTLGEFTEKSIEEAANLAAFYSKGRDSSKVPVDYTEVRNVHKPNGAKPGMVIYETNKTVFIDPEKPSLEKLS</sequence>
<dbReference type="Proteomes" id="UP000290273">
    <property type="component" value="Unassembled WGS sequence"/>
</dbReference>
<keyword evidence="2 5" id="KW-0699">rRNA-binding</keyword>
<dbReference type="PANTHER" id="PTHR15239:SF6">
    <property type="entry name" value="RIBOSOME QUALITY CONTROL COMPLEX SUBUNIT NEMF"/>
    <property type="match status" value="1"/>
</dbReference>
<dbReference type="InterPro" id="IPR008532">
    <property type="entry name" value="NFACT_RNA-bd"/>
</dbReference>
<dbReference type="InterPro" id="IPR043682">
    <property type="entry name" value="RqcH_bacterial"/>
</dbReference>
<evidence type="ECO:0000256" key="4">
    <source>
        <dbReference type="ARBA" id="ARBA00022917"/>
    </source>
</evidence>